<dbReference type="AlphaFoldDB" id="A0A915D545"/>
<proteinExistence type="predicted"/>
<feature type="compositionally biased region" description="Basic and acidic residues" evidence="1">
    <location>
        <begin position="47"/>
        <end position="68"/>
    </location>
</feature>
<accession>A0A915D545</accession>
<name>A0A915D545_9BILA</name>
<feature type="signal peptide" evidence="2">
    <location>
        <begin position="1"/>
        <end position="21"/>
    </location>
</feature>
<keyword evidence="3" id="KW-1185">Reference proteome</keyword>
<evidence type="ECO:0000313" key="4">
    <source>
        <dbReference type="WBParaSite" id="jg15944"/>
    </source>
</evidence>
<organism evidence="3 4">
    <name type="scientific">Ditylenchus dipsaci</name>
    <dbReference type="NCBI Taxonomy" id="166011"/>
    <lineage>
        <taxon>Eukaryota</taxon>
        <taxon>Metazoa</taxon>
        <taxon>Ecdysozoa</taxon>
        <taxon>Nematoda</taxon>
        <taxon>Chromadorea</taxon>
        <taxon>Rhabditida</taxon>
        <taxon>Tylenchina</taxon>
        <taxon>Tylenchomorpha</taxon>
        <taxon>Sphaerularioidea</taxon>
        <taxon>Anguinidae</taxon>
        <taxon>Anguininae</taxon>
        <taxon>Ditylenchus</taxon>
    </lineage>
</organism>
<dbReference type="WBParaSite" id="jg15944">
    <property type="protein sequence ID" value="jg15944"/>
    <property type="gene ID" value="jg15944"/>
</dbReference>
<dbReference type="Proteomes" id="UP000887574">
    <property type="component" value="Unplaced"/>
</dbReference>
<reference evidence="4" key="1">
    <citation type="submission" date="2022-11" db="UniProtKB">
        <authorList>
            <consortium name="WormBaseParasite"/>
        </authorList>
    </citation>
    <scope>IDENTIFICATION</scope>
</reference>
<protein>
    <submittedName>
        <fullName evidence="4">Uncharacterized protein</fullName>
    </submittedName>
</protein>
<feature type="region of interest" description="Disordered" evidence="1">
    <location>
        <begin position="40"/>
        <end position="85"/>
    </location>
</feature>
<feature type="chain" id="PRO_5036880131" evidence="2">
    <location>
        <begin position="22"/>
        <end position="212"/>
    </location>
</feature>
<evidence type="ECO:0000256" key="1">
    <source>
        <dbReference type="SAM" id="MobiDB-lite"/>
    </source>
</evidence>
<sequence length="212" mass="23832">MLISFGTVLLYLVLKISYGQAEEASNLCAQKPYLVFCRSTPSQPNKDNSENDKAEETTEKTSAERNDTSGEQLPASVSRAVAHSKNEDIDAHLRKHYPQPSATARGKECATNALAKRFIRKDPEYYEYLARRARLLKRLKALDAEATSHNTHSTANYYSTGQSQSAYPQQYHQSSSSYYGDCSPYYPYYGSSGYGYSSGYYYLLTLAIPILF</sequence>
<evidence type="ECO:0000256" key="2">
    <source>
        <dbReference type="SAM" id="SignalP"/>
    </source>
</evidence>
<keyword evidence="2" id="KW-0732">Signal</keyword>
<evidence type="ECO:0000313" key="3">
    <source>
        <dbReference type="Proteomes" id="UP000887574"/>
    </source>
</evidence>